<dbReference type="InterPro" id="IPR016040">
    <property type="entry name" value="NAD(P)-bd_dom"/>
</dbReference>
<dbReference type="Proteomes" id="UP001596528">
    <property type="component" value="Unassembled WGS sequence"/>
</dbReference>
<dbReference type="InterPro" id="IPR013445">
    <property type="entry name" value="CDP_4_6_deHydtase"/>
</dbReference>
<dbReference type="EC" id="4.2.1.45" evidence="2"/>
<evidence type="ECO:0000259" key="1">
    <source>
        <dbReference type="Pfam" id="PF16363"/>
    </source>
</evidence>
<dbReference type="RefSeq" id="WP_246068213.1">
    <property type="nucleotide sequence ID" value="NZ_JBHTGQ010000035.1"/>
</dbReference>
<dbReference type="EMBL" id="JBHTGQ010000035">
    <property type="protein sequence ID" value="MFC7751090.1"/>
    <property type="molecule type" value="Genomic_DNA"/>
</dbReference>
<reference evidence="3" key="1">
    <citation type="journal article" date="2019" name="Int. J. Syst. Evol. Microbiol.">
        <title>The Global Catalogue of Microorganisms (GCM) 10K type strain sequencing project: providing services to taxonomists for standard genome sequencing and annotation.</title>
        <authorList>
            <consortium name="The Broad Institute Genomics Platform"/>
            <consortium name="The Broad Institute Genome Sequencing Center for Infectious Disease"/>
            <person name="Wu L."/>
            <person name="Ma J."/>
        </authorList>
    </citation>
    <scope>NUCLEOTIDE SEQUENCE [LARGE SCALE GENOMIC DNA]</scope>
    <source>
        <strain evidence="3">JCM 18657</strain>
    </source>
</reference>
<evidence type="ECO:0000313" key="2">
    <source>
        <dbReference type="EMBL" id="MFC7751090.1"/>
    </source>
</evidence>
<proteinExistence type="predicted"/>
<organism evidence="2 3">
    <name type="scientific">Paenibacillus thermoaerophilus</name>
    <dbReference type="NCBI Taxonomy" id="1215385"/>
    <lineage>
        <taxon>Bacteria</taxon>
        <taxon>Bacillati</taxon>
        <taxon>Bacillota</taxon>
        <taxon>Bacilli</taxon>
        <taxon>Bacillales</taxon>
        <taxon>Paenibacillaceae</taxon>
        <taxon>Paenibacillus</taxon>
    </lineage>
</organism>
<dbReference type="GO" id="GO:0047733">
    <property type="term" value="F:CDP-glucose 4,6-dehydratase activity"/>
    <property type="evidence" value="ECO:0007669"/>
    <property type="project" value="UniProtKB-EC"/>
</dbReference>
<dbReference type="Gene3D" id="3.90.25.10">
    <property type="entry name" value="UDP-galactose 4-epimerase, domain 1"/>
    <property type="match status" value="1"/>
</dbReference>
<dbReference type="Pfam" id="PF16363">
    <property type="entry name" value="GDP_Man_Dehyd"/>
    <property type="match status" value="1"/>
</dbReference>
<gene>
    <name evidence="2" type="primary">rfbG</name>
    <name evidence="2" type="ORF">ACFQWB_14290</name>
</gene>
<dbReference type="SUPFAM" id="SSF51735">
    <property type="entry name" value="NAD(P)-binding Rossmann-fold domains"/>
    <property type="match status" value="1"/>
</dbReference>
<dbReference type="Gene3D" id="3.40.50.720">
    <property type="entry name" value="NAD(P)-binding Rossmann-like Domain"/>
    <property type="match status" value="1"/>
</dbReference>
<comment type="caution">
    <text evidence="2">The sequence shown here is derived from an EMBL/GenBank/DDBJ whole genome shotgun (WGS) entry which is preliminary data.</text>
</comment>
<feature type="domain" description="NAD(P)-binding" evidence="1">
    <location>
        <begin position="13"/>
        <end position="329"/>
    </location>
</feature>
<dbReference type="PANTHER" id="PTHR43000">
    <property type="entry name" value="DTDP-D-GLUCOSE 4,6-DEHYDRATASE-RELATED"/>
    <property type="match status" value="1"/>
</dbReference>
<keyword evidence="2" id="KW-0456">Lyase</keyword>
<evidence type="ECO:0000313" key="3">
    <source>
        <dbReference type="Proteomes" id="UP001596528"/>
    </source>
</evidence>
<dbReference type="NCBIfam" id="TIGR02622">
    <property type="entry name" value="CDP_4_6_dhtase"/>
    <property type="match status" value="1"/>
</dbReference>
<protein>
    <submittedName>
        <fullName evidence="2">CDP-glucose 4,6-dehydratase</fullName>
        <ecNumber evidence="2">4.2.1.45</ecNumber>
    </submittedName>
</protein>
<accession>A0ABW2V7N6</accession>
<keyword evidence="3" id="KW-1185">Reference proteome</keyword>
<sequence length="366" mass="39555">MDGSSMWRGKTVLITGHTGFKGSWLSLWLTRLGAEVIGFSDGMPTSPAMHRLCGLEAEIRWLRSDVRDGGQVLAAMRESKPDIVFHLAAQPLVRASYADPAGTFAVNLMGTVNVLEAARRAGTARAVVLATSDKCYVNREWVHGYRESDQLGGRDPYSASKACAELAAEAYRLSYFGAGGGPAVATVRAGNVIGGGDYAPDRIVPDIVRAVSEGRAPVLRRPDAVRPWQHVLDPLAGYLRLAERLYADGGVYAEAWNFGPDSGRTLTVRELAERLCARLGAPSGPVIIADGGADAGPHEASVLKLDSSKARARLGWRPVWRPSEMLEKTAAWYESWLEGASMKDVSMRQIADYEQALRSLREGGES</sequence>
<name>A0ABW2V7N6_9BACL</name>
<dbReference type="InterPro" id="IPR036291">
    <property type="entry name" value="NAD(P)-bd_dom_sf"/>
</dbReference>